<dbReference type="RefSeq" id="WP_345972033.1">
    <property type="nucleotide sequence ID" value="NZ_CP147920.1"/>
</dbReference>
<name>A0ABZ3HA46_9BACT</name>
<dbReference type="PANTHER" id="PTHR10612:SF34">
    <property type="entry name" value="APOLIPOPROTEIN D"/>
    <property type="match status" value="1"/>
</dbReference>
<dbReference type="Gene3D" id="2.40.128.20">
    <property type="match status" value="1"/>
</dbReference>
<gene>
    <name evidence="4" type="ORF">WCY31_08380</name>
</gene>
<proteinExistence type="inferred from homology"/>
<comment type="similarity">
    <text evidence="1 2">Belongs to the calycin superfamily. Lipocalin family.</text>
</comment>
<dbReference type="PANTHER" id="PTHR10612">
    <property type="entry name" value="APOLIPOPROTEIN D"/>
    <property type="match status" value="1"/>
</dbReference>
<dbReference type="SUPFAM" id="SSF50814">
    <property type="entry name" value="Lipocalins"/>
    <property type="match status" value="1"/>
</dbReference>
<dbReference type="PROSITE" id="PS00213">
    <property type="entry name" value="LIPOCALIN"/>
    <property type="match status" value="1"/>
</dbReference>
<reference evidence="4 5" key="1">
    <citation type="submission" date="2024-03" db="EMBL/GenBank/DDBJ databases">
        <title>Sulfurimonas sp. HSL3-1.</title>
        <authorList>
            <person name="Wang S."/>
        </authorList>
    </citation>
    <scope>NUCLEOTIDE SEQUENCE [LARGE SCALE GENOMIC DNA]</scope>
    <source>
        <strain evidence="4 5">HSL3-1</strain>
    </source>
</reference>
<dbReference type="InterPro" id="IPR047202">
    <property type="entry name" value="Lipocalin_Blc-like_dom"/>
</dbReference>
<dbReference type="CDD" id="cd19438">
    <property type="entry name" value="lipocalin_Blc-like"/>
    <property type="match status" value="1"/>
</dbReference>
<evidence type="ECO:0000313" key="5">
    <source>
        <dbReference type="Proteomes" id="UP001447842"/>
    </source>
</evidence>
<evidence type="ECO:0000259" key="3">
    <source>
        <dbReference type="Pfam" id="PF08212"/>
    </source>
</evidence>
<keyword evidence="5" id="KW-1185">Reference proteome</keyword>
<dbReference type="InterPro" id="IPR022272">
    <property type="entry name" value="Lipocalin_CS"/>
</dbReference>
<organism evidence="4 5">
    <name type="scientific">Sulfurimonas diazotrophicus</name>
    <dbReference type="NCBI Taxonomy" id="3131939"/>
    <lineage>
        <taxon>Bacteria</taxon>
        <taxon>Pseudomonadati</taxon>
        <taxon>Campylobacterota</taxon>
        <taxon>Epsilonproteobacteria</taxon>
        <taxon>Campylobacterales</taxon>
        <taxon>Sulfurimonadaceae</taxon>
        <taxon>Sulfurimonas</taxon>
    </lineage>
</organism>
<sequence length="179" mass="20710">MTKLLTLLTLTVLITLLEGCQQKAPVPLPTVEHVDLERYSGLWHEIARYENRFEEGCVGATATYRLKADHVAVVNRCYDDAGRLKDQARGEARVVEASGNAKLRVSFFWPFYGDYWIIMLADDYRYAVVGDPQRKYLWILARDTVLDDRDREAILARLVALKYDPFKLYWTGFKAMCNH</sequence>
<dbReference type="InterPro" id="IPR012674">
    <property type="entry name" value="Calycin"/>
</dbReference>
<dbReference type="InterPro" id="IPR022271">
    <property type="entry name" value="Lipocalin_ApoD"/>
</dbReference>
<evidence type="ECO:0000256" key="2">
    <source>
        <dbReference type="PIRNR" id="PIRNR036893"/>
    </source>
</evidence>
<evidence type="ECO:0000313" key="4">
    <source>
        <dbReference type="EMBL" id="XAU14272.1"/>
    </source>
</evidence>
<dbReference type="InterPro" id="IPR000566">
    <property type="entry name" value="Lipocln_cytosolic_FA-bd_dom"/>
</dbReference>
<protein>
    <submittedName>
        <fullName evidence="4">Lipocalin family protein</fullName>
    </submittedName>
</protein>
<dbReference type="PRINTS" id="PR01171">
    <property type="entry name" value="BCTLIPOCALIN"/>
</dbReference>
<dbReference type="EMBL" id="CP147920">
    <property type="protein sequence ID" value="XAU14272.1"/>
    <property type="molecule type" value="Genomic_DNA"/>
</dbReference>
<dbReference type="InterPro" id="IPR002446">
    <property type="entry name" value="Lipocalin_bac"/>
</dbReference>
<dbReference type="Proteomes" id="UP001447842">
    <property type="component" value="Chromosome"/>
</dbReference>
<dbReference type="PIRSF" id="PIRSF036893">
    <property type="entry name" value="Lipocalin_ApoD"/>
    <property type="match status" value="1"/>
</dbReference>
<evidence type="ECO:0000256" key="1">
    <source>
        <dbReference type="ARBA" id="ARBA00006889"/>
    </source>
</evidence>
<feature type="domain" description="Lipocalin/cytosolic fatty-acid binding" evidence="3">
    <location>
        <begin position="34"/>
        <end position="171"/>
    </location>
</feature>
<accession>A0ABZ3HA46</accession>
<dbReference type="Pfam" id="PF08212">
    <property type="entry name" value="Lipocalin_2"/>
    <property type="match status" value="1"/>
</dbReference>